<proteinExistence type="predicted"/>
<dbReference type="AlphaFoldDB" id="A0A448YSC8"/>
<dbReference type="PANTHER" id="PTHR39400">
    <property type="entry name" value="YALI0E29227P"/>
    <property type="match status" value="1"/>
</dbReference>
<keyword evidence="1" id="KW-0472">Membrane</keyword>
<reference evidence="2 3" key="1">
    <citation type="submission" date="2018-12" db="EMBL/GenBank/DDBJ databases">
        <authorList>
            <person name="Tiukova I."/>
            <person name="Dainat J."/>
        </authorList>
    </citation>
    <scope>NUCLEOTIDE SEQUENCE [LARGE SCALE GENOMIC DNA]</scope>
</reference>
<gene>
    <name evidence="2" type="ORF">BRENAR_LOCUS4548</name>
</gene>
<sequence length="136" mass="15831">MLRPNNSHSVRYRRSIQQISSNVSDSSDMQQYMNNLRLRGYLILFATWLTFVAGLGSVFGLWTWCFNKLDGSFLKAFNIPLLSPVINYLVDAFSEKMVIDDYYSFSFFLNFVIIWIWCLISWIGMKLFRHSKGGGS</sequence>
<dbReference type="Proteomes" id="UP000290900">
    <property type="component" value="Unassembled WGS sequence"/>
</dbReference>
<keyword evidence="1" id="KW-0812">Transmembrane</keyword>
<keyword evidence="3" id="KW-1185">Reference proteome</keyword>
<evidence type="ECO:0000313" key="3">
    <source>
        <dbReference type="Proteomes" id="UP000290900"/>
    </source>
</evidence>
<name>A0A448YSC8_BRENA</name>
<dbReference type="InterPro" id="IPR029164">
    <property type="entry name" value="PIG-Y"/>
</dbReference>
<accession>A0A448YSC8</accession>
<dbReference type="PANTHER" id="PTHR39400:SF1">
    <property type="entry name" value="PIG-P DOMAIN-CONTAINING PROTEIN"/>
    <property type="match status" value="1"/>
</dbReference>
<dbReference type="EMBL" id="CAACVR010000056">
    <property type="protein sequence ID" value="VEU23819.1"/>
    <property type="molecule type" value="Genomic_DNA"/>
</dbReference>
<feature type="transmembrane region" description="Helical" evidence="1">
    <location>
        <begin position="41"/>
        <end position="66"/>
    </location>
</feature>
<feature type="transmembrane region" description="Helical" evidence="1">
    <location>
        <begin position="102"/>
        <end position="123"/>
    </location>
</feature>
<evidence type="ECO:0000313" key="2">
    <source>
        <dbReference type="EMBL" id="VEU23819.1"/>
    </source>
</evidence>
<keyword evidence="1" id="KW-1133">Transmembrane helix</keyword>
<evidence type="ECO:0000256" key="1">
    <source>
        <dbReference type="SAM" id="Phobius"/>
    </source>
</evidence>
<feature type="transmembrane region" description="Helical" evidence="1">
    <location>
        <begin position="73"/>
        <end position="90"/>
    </location>
</feature>
<dbReference type="STRING" id="13370.A0A448YSC8"/>
<dbReference type="Pfam" id="PF15159">
    <property type="entry name" value="PIG-Y"/>
    <property type="match status" value="1"/>
</dbReference>
<dbReference type="InParanoid" id="A0A448YSC8"/>
<organism evidence="2 3">
    <name type="scientific">Brettanomyces naardenensis</name>
    <name type="common">Yeast</name>
    <dbReference type="NCBI Taxonomy" id="13370"/>
    <lineage>
        <taxon>Eukaryota</taxon>
        <taxon>Fungi</taxon>
        <taxon>Dikarya</taxon>
        <taxon>Ascomycota</taxon>
        <taxon>Saccharomycotina</taxon>
        <taxon>Pichiomycetes</taxon>
        <taxon>Pichiales</taxon>
        <taxon>Pichiaceae</taxon>
        <taxon>Brettanomyces</taxon>
    </lineage>
</organism>
<protein>
    <submittedName>
        <fullName evidence="2">DEKNAAC105063</fullName>
    </submittedName>
</protein>
<dbReference type="OrthoDB" id="2157498at2759"/>